<name>A9KC00_COXBN</name>
<keyword evidence="6 11" id="KW-0378">Hydrolase</keyword>
<comment type="cofactor">
    <cofactor evidence="1">
        <name>Mg(2+)</name>
        <dbReference type="ChEBI" id="CHEBI:18420"/>
    </cofactor>
</comment>
<evidence type="ECO:0000256" key="10">
    <source>
        <dbReference type="ARBA" id="ARBA00048523"/>
    </source>
</evidence>
<dbReference type="EMBL" id="CP000733">
    <property type="protein sequence ID" value="ABS77039.2"/>
    <property type="molecule type" value="Genomic_DNA"/>
</dbReference>
<dbReference type="GO" id="GO:0006564">
    <property type="term" value="P:L-serine biosynthetic process"/>
    <property type="evidence" value="ECO:0007669"/>
    <property type="project" value="UniProtKB-KW"/>
</dbReference>
<dbReference type="Gene3D" id="3.40.50.1000">
    <property type="entry name" value="HAD superfamily/HAD-like"/>
    <property type="match status" value="1"/>
</dbReference>
<proteinExistence type="predicted"/>
<comment type="pathway">
    <text evidence="2">Amino-acid biosynthesis; L-serine biosynthesis; L-serine from 3-phospho-D-glycerate: step 3/3.</text>
</comment>
<organism evidence="11 12">
    <name type="scientific">Coxiella burnetii (strain Dugway 5J108-111)</name>
    <dbReference type="NCBI Taxonomy" id="434922"/>
    <lineage>
        <taxon>Bacteria</taxon>
        <taxon>Pseudomonadati</taxon>
        <taxon>Pseudomonadota</taxon>
        <taxon>Gammaproteobacteria</taxon>
        <taxon>Legionellales</taxon>
        <taxon>Coxiellaceae</taxon>
        <taxon>Coxiella</taxon>
    </lineage>
</organism>
<dbReference type="AlphaFoldDB" id="A9KC00"/>
<keyword evidence="8" id="KW-0718">Serine biosynthesis</keyword>
<evidence type="ECO:0000256" key="4">
    <source>
        <dbReference type="ARBA" id="ARBA00022605"/>
    </source>
</evidence>
<evidence type="ECO:0000256" key="6">
    <source>
        <dbReference type="ARBA" id="ARBA00022801"/>
    </source>
</evidence>
<dbReference type="HOGENOM" id="CLU_036368_2_1_6"/>
<dbReference type="PANTHER" id="PTHR43344">
    <property type="entry name" value="PHOSPHOSERINE PHOSPHATASE"/>
    <property type="match status" value="1"/>
</dbReference>
<gene>
    <name evidence="11" type="ordered locus">CBUD_0272</name>
</gene>
<sequence length="258" mass="29253">MLAMPWRITTPIDAVIFDCDGTLSQIEGIDHLAEINNVDSEVRLLTETAMNLTGITADIYRKRLDLVNPTKDQVDQLDEQYYANLTPDAAEIISILHNLNKTVYVISAGIQAAVEAFAKRLGIPTSHVFAVAVYFDGKGRYLNYEHQSPLTYQLGKRKVIEALRLNHHRFVYVGDGMNDIEAANLAERFIGYGGAYYRSHLAEMCDYYIKSRTLAPMLPLSLTLEEFERLSQVEKTLYQKGLKQINEGNVLINRTEFE</sequence>
<comment type="catalytic activity">
    <reaction evidence="10">
        <text>O-phospho-D-serine + H2O = D-serine + phosphate</text>
        <dbReference type="Rhea" id="RHEA:24873"/>
        <dbReference type="ChEBI" id="CHEBI:15377"/>
        <dbReference type="ChEBI" id="CHEBI:35247"/>
        <dbReference type="ChEBI" id="CHEBI:43474"/>
        <dbReference type="ChEBI" id="CHEBI:58680"/>
        <dbReference type="EC" id="3.1.3.3"/>
    </reaction>
</comment>
<dbReference type="EC" id="3.1.3.3" evidence="3"/>
<evidence type="ECO:0000256" key="5">
    <source>
        <dbReference type="ARBA" id="ARBA00022723"/>
    </source>
</evidence>
<dbReference type="Pfam" id="PF00702">
    <property type="entry name" value="Hydrolase"/>
    <property type="match status" value="1"/>
</dbReference>
<evidence type="ECO:0000256" key="7">
    <source>
        <dbReference type="ARBA" id="ARBA00022842"/>
    </source>
</evidence>
<dbReference type="CDD" id="cd04309">
    <property type="entry name" value="HAD_PSP_eu"/>
    <property type="match status" value="1"/>
</dbReference>
<dbReference type="Proteomes" id="UP000008555">
    <property type="component" value="Chromosome"/>
</dbReference>
<dbReference type="SUPFAM" id="SSF56784">
    <property type="entry name" value="HAD-like"/>
    <property type="match status" value="1"/>
</dbReference>
<comment type="catalytic activity">
    <reaction evidence="9">
        <text>O-phospho-L-serine + H2O = L-serine + phosphate</text>
        <dbReference type="Rhea" id="RHEA:21208"/>
        <dbReference type="ChEBI" id="CHEBI:15377"/>
        <dbReference type="ChEBI" id="CHEBI:33384"/>
        <dbReference type="ChEBI" id="CHEBI:43474"/>
        <dbReference type="ChEBI" id="CHEBI:57524"/>
        <dbReference type="EC" id="3.1.3.3"/>
    </reaction>
</comment>
<dbReference type="Gene3D" id="1.10.150.210">
    <property type="entry name" value="Phosphoserine phosphatase, domain 2"/>
    <property type="match status" value="1"/>
</dbReference>
<protein>
    <recommendedName>
        <fullName evidence="3">phosphoserine phosphatase</fullName>
        <ecNumber evidence="3">3.1.3.3</ecNumber>
    </recommendedName>
</protein>
<reference evidence="11 12" key="1">
    <citation type="journal article" date="2009" name="Infect. Immun.">
        <title>Comparative genomics reveal extensive transposon-mediated genomic plasticity and diversity among potential effector proteins within the genus Coxiella.</title>
        <authorList>
            <person name="Beare P.A."/>
            <person name="Unsworth N."/>
            <person name="Andoh M."/>
            <person name="Voth D.E."/>
            <person name="Omsland A."/>
            <person name="Gilk S.D."/>
            <person name="Williams K.P."/>
            <person name="Sobral B.W."/>
            <person name="Kupko J.J.III."/>
            <person name="Porcella S.F."/>
            <person name="Samuel J.E."/>
            <person name="Heinzen R.A."/>
        </authorList>
    </citation>
    <scope>NUCLEOTIDE SEQUENCE [LARGE SCALE GENOMIC DNA]</scope>
    <source>
        <strain evidence="11 12">Dugway 5J108-111</strain>
    </source>
</reference>
<dbReference type="NCBIfam" id="TIGR01488">
    <property type="entry name" value="HAD-SF-IB"/>
    <property type="match status" value="1"/>
</dbReference>
<evidence type="ECO:0000256" key="9">
    <source>
        <dbReference type="ARBA" id="ARBA00048138"/>
    </source>
</evidence>
<evidence type="ECO:0000313" key="11">
    <source>
        <dbReference type="EMBL" id="ABS77039.2"/>
    </source>
</evidence>
<dbReference type="KEGG" id="cbd:CBUD_0272"/>
<dbReference type="GO" id="GO:0005737">
    <property type="term" value="C:cytoplasm"/>
    <property type="evidence" value="ECO:0007669"/>
    <property type="project" value="TreeGrafter"/>
</dbReference>
<dbReference type="InterPro" id="IPR023214">
    <property type="entry name" value="HAD_sf"/>
</dbReference>
<dbReference type="PANTHER" id="PTHR43344:SF2">
    <property type="entry name" value="PHOSPHOSERINE PHOSPHATASE"/>
    <property type="match status" value="1"/>
</dbReference>
<keyword evidence="7" id="KW-0460">Magnesium</keyword>
<dbReference type="RefSeq" id="WP_010958400.1">
    <property type="nucleotide sequence ID" value="NC_009727.1"/>
</dbReference>
<evidence type="ECO:0000313" key="12">
    <source>
        <dbReference type="Proteomes" id="UP000008555"/>
    </source>
</evidence>
<keyword evidence="5" id="KW-0479">Metal-binding</keyword>
<evidence type="ECO:0000256" key="1">
    <source>
        <dbReference type="ARBA" id="ARBA00001946"/>
    </source>
</evidence>
<dbReference type="InterPro" id="IPR050582">
    <property type="entry name" value="HAD-like_SerB"/>
</dbReference>
<accession>A9KC00</accession>
<dbReference type="GO" id="GO:0000287">
    <property type="term" value="F:magnesium ion binding"/>
    <property type="evidence" value="ECO:0007669"/>
    <property type="project" value="TreeGrafter"/>
</dbReference>
<evidence type="ECO:0000256" key="3">
    <source>
        <dbReference type="ARBA" id="ARBA00012640"/>
    </source>
</evidence>
<keyword evidence="4" id="KW-0028">Amino-acid biosynthesis</keyword>
<dbReference type="InterPro" id="IPR036412">
    <property type="entry name" value="HAD-like_sf"/>
</dbReference>
<evidence type="ECO:0000256" key="8">
    <source>
        <dbReference type="ARBA" id="ARBA00023299"/>
    </source>
</evidence>
<evidence type="ECO:0000256" key="2">
    <source>
        <dbReference type="ARBA" id="ARBA00005135"/>
    </source>
</evidence>
<dbReference type="GO" id="GO:0036424">
    <property type="term" value="F:L-phosphoserine phosphatase activity"/>
    <property type="evidence" value="ECO:0007669"/>
    <property type="project" value="TreeGrafter"/>
</dbReference>